<keyword evidence="5" id="KW-0406">Ion transport</keyword>
<dbReference type="GO" id="GO:0005886">
    <property type="term" value="C:plasma membrane"/>
    <property type="evidence" value="ECO:0007669"/>
    <property type="project" value="TreeGrafter"/>
</dbReference>
<feature type="transmembrane region" description="Helical" evidence="10">
    <location>
        <begin position="380"/>
        <end position="403"/>
    </location>
</feature>
<evidence type="ECO:0000256" key="3">
    <source>
        <dbReference type="ARBA" id="ARBA00022692"/>
    </source>
</evidence>
<dbReference type="InterPro" id="IPR003280">
    <property type="entry name" value="2pore_dom_K_chnl"/>
</dbReference>
<feature type="region of interest" description="Disordered" evidence="9">
    <location>
        <begin position="634"/>
        <end position="665"/>
    </location>
</feature>
<feature type="transmembrane region" description="Helical" evidence="10">
    <location>
        <begin position="168"/>
        <end position="197"/>
    </location>
</feature>
<keyword evidence="8" id="KW-0175">Coiled coil</keyword>
<evidence type="ECO:0000256" key="9">
    <source>
        <dbReference type="SAM" id="MobiDB-lite"/>
    </source>
</evidence>
<proteinExistence type="predicted"/>
<feature type="compositionally biased region" description="Basic and acidic residues" evidence="9">
    <location>
        <begin position="487"/>
        <end position="501"/>
    </location>
</feature>
<evidence type="ECO:0000256" key="1">
    <source>
        <dbReference type="ARBA" id="ARBA00004141"/>
    </source>
</evidence>
<keyword evidence="6 10" id="KW-0472">Membrane</keyword>
<feature type="transmembrane region" description="Helical" evidence="10">
    <location>
        <begin position="130"/>
        <end position="148"/>
    </location>
</feature>
<evidence type="ECO:0000256" key="10">
    <source>
        <dbReference type="SAM" id="Phobius"/>
    </source>
</evidence>
<gene>
    <name evidence="12" type="ORF">Agabi119p4_7103</name>
</gene>
<feature type="region of interest" description="Disordered" evidence="9">
    <location>
        <begin position="487"/>
        <end position="510"/>
    </location>
</feature>
<protein>
    <recommendedName>
        <fullName evidence="11">Potassium channel domain-containing protein</fullName>
    </recommendedName>
</protein>
<keyword evidence="3 10" id="KW-0812">Transmembrane</keyword>
<name>A0A8H7C7J8_AGABI</name>
<dbReference type="PANTHER" id="PTHR11003:SF291">
    <property type="entry name" value="IP11374P"/>
    <property type="match status" value="1"/>
</dbReference>
<feature type="compositionally biased region" description="Polar residues" evidence="9">
    <location>
        <begin position="634"/>
        <end position="644"/>
    </location>
</feature>
<evidence type="ECO:0000256" key="4">
    <source>
        <dbReference type="ARBA" id="ARBA00022989"/>
    </source>
</evidence>
<reference evidence="12 13" key="1">
    <citation type="journal article" name="Sci. Rep.">
        <title>Telomere-to-telomere assembled and centromere annotated genomes of the two main subspecies of the button mushroom Agaricus bisporus reveal especially polymorphic chromosome ends.</title>
        <authorList>
            <person name="Sonnenberg A.S.M."/>
            <person name="Sedaghat-Telgerd N."/>
            <person name="Lavrijssen B."/>
            <person name="Ohm R.A."/>
            <person name="Hendrickx P.M."/>
            <person name="Scholtmeijer K."/>
            <person name="Baars J.J.P."/>
            <person name="van Peer A."/>
        </authorList>
    </citation>
    <scope>NUCLEOTIDE SEQUENCE [LARGE SCALE GENOMIC DNA]</scope>
    <source>
        <strain evidence="12 13">H119_p4</strain>
    </source>
</reference>
<sequence length="732" mass="83571">MHEVRNKRKCIVGEGKPRVAEEGAVTSVYERHFEGITTEDEQEYYLPTIWSFASVAFPLFASTLGPIACLFSICALTQSWRTSKPSGVQIPDPGWLLALKIVSLVLALLANLLLLFNFAKRISYIIAQPLTIIFWYLSCILLLVPVVITHTTLLHRQSSYVLSQSYYYAFIATIIYFVISTLLLINLLGSCIFYAYPPSLAPLDRPQRTLMLQTIIFSAYLALGGAIYSSIESWTFVDGLYWADYTLLTIGFGSDFPLTDTIGRMVLIPFMAVGLLILGLIVNSIRMLVIEHAHGHISKRRLHKEKEKWEQVIEKMRNGTEEEVNEAERKIMKATKRWWKWKQMSMREVMEDDGEKTKWRIREFMLMRYIEERARKMDGYIALAFSFLFFGIVWIGGSVVFWACQLRDPTPWTYPNSLYFTYTSILTIGYGDFYPSTKSARPFCVIWSLLAIPSVTVLIQNIGETVGGHVENGVEWLGSRSVLPEKCSRAPQKTEEKRSEDGEGGDDTCERQVSVQMMPIVEHSKKIKGKGKRRLLVEEDVGGTPPQPLSPPPPPQPTMILGTTQQLSEIPLPLSVRLTKGITKASKDAAKGPMIRYTWHEWVQWLRLMDEAGEMLGVCRYYRRIGDCDATDAQLSSGQVPSSSRTHDDRQQHQKQQYADSTDRRTEGRIIRTATTLVDRWGWGWLDDSGPLFSSMTESQWVLDRFCRLFEGVVEKESEGWRMERDEAEGER</sequence>
<evidence type="ECO:0000256" key="5">
    <source>
        <dbReference type="ARBA" id="ARBA00023065"/>
    </source>
</evidence>
<feature type="domain" description="Potassium channel" evidence="11">
    <location>
        <begin position="392"/>
        <end position="465"/>
    </location>
</feature>
<keyword evidence="7" id="KW-0407">Ion channel</keyword>
<evidence type="ECO:0000313" key="12">
    <source>
        <dbReference type="EMBL" id="KAF7767860.1"/>
    </source>
</evidence>
<dbReference type="AlphaFoldDB" id="A0A8H7C7J8"/>
<feature type="coiled-coil region" evidence="8">
    <location>
        <begin position="299"/>
        <end position="337"/>
    </location>
</feature>
<feature type="transmembrane region" description="Helical" evidence="10">
    <location>
        <begin position="262"/>
        <end position="282"/>
    </location>
</feature>
<dbReference type="PANTHER" id="PTHR11003">
    <property type="entry name" value="POTASSIUM CHANNEL, SUBFAMILY K"/>
    <property type="match status" value="1"/>
</dbReference>
<dbReference type="GO" id="GO:0015271">
    <property type="term" value="F:outward rectifier potassium channel activity"/>
    <property type="evidence" value="ECO:0007669"/>
    <property type="project" value="TreeGrafter"/>
</dbReference>
<evidence type="ECO:0000313" key="13">
    <source>
        <dbReference type="Proteomes" id="UP000629468"/>
    </source>
</evidence>
<dbReference type="EMBL" id="JABXXO010000010">
    <property type="protein sequence ID" value="KAF7767860.1"/>
    <property type="molecule type" value="Genomic_DNA"/>
</dbReference>
<feature type="transmembrane region" description="Helical" evidence="10">
    <location>
        <begin position="93"/>
        <end position="118"/>
    </location>
</feature>
<keyword evidence="2" id="KW-0813">Transport</keyword>
<dbReference type="GO" id="GO:0030322">
    <property type="term" value="P:stabilization of membrane potential"/>
    <property type="evidence" value="ECO:0007669"/>
    <property type="project" value="TreeGrafter"/>
</dbReference>
<feature type="transmembrane region" description="Helical" evidence="10">
    <location>
        <begin position="49"/>
        <end position="73"/>
    </location>
</feature>
<evidence type="ECO:0000256" key="7">
    <source>
        <dbReference type="ARBA" id="ARBA00023303"/>
    </source>
</evidence>
<organism evidence="12 13">
    <name type="scientific">Agaricus bisporus var. burnettii</name>
    <dbReference type="NCBI Taxonomy" id="192524"/>
    <lineage>
        <taxon>Eukaryota</taxon>
        <taxon>Fungi</taxon>
        <taxon>Dikarya</taxon>
        <taxon>Basidiomycota</taxon>
        <taxon>Agaricomycotina</taxon>
        <taxon>Agaricomycetes</taxon>
        <taxon>Agaricomycetidae</taxon>
        <taxon>Agaricales</taxon>
        <taxon>Agaricineae</taxon>
        <taxon>Agaricaceae</taxon>
        <taxon>Agaricus</taxon>
    </lineage>
</organism>
<feature type="domain" description="Potassium channel" evidence="11">
    <location>
        <begin position="215"/>
        <end position="289"/>
    </location>
</feature>
<keyword evidence="4 10" id="KW-1133">Transmembrane helix</keyword>
<evidence type="ECO:0000256" key="2">
    <source>
        <dbReference type="ARBA" id="ARBA00022448"/>
    </source>
</evidence>
<comment type="caution">
    <text evidence="12">The sequence shown here is derived from an EMBL/GenBank/DDBJ whole genome shotgun (WGS) entry which is preliminary data.</text>
</comment>
<dbReference type="Pfam" id="PF07885">
    <property type="entry name" value="Ion_trans_2"/>
    <property type="match status" value="2"/>
</dbReference>
<evidence type="ECO:0000256" key="8">
    <source>
        <dbReference type="SAM" id="Coils"/>
    </source>
</evidence>
<dbReference type="InterPro" id="IPR013099">
    <property type="entry name" value="K_chnl_dom"/>
</dbReference>
<feature type="transmembrane region" description="Helical" evidence="10">
    <location>
        <begin position="209"/>
        <end position="231"/>
    </location>
</feature>
<evidence type="ECO:0000259" key="11">
    <source>
        <dbReference type="Pfam" id="PF07885"/>
    </source>
</evidence>
<evidence type="ECO:0000256" key="6">
    <source>
        <dbReference type="ARBA" id="ARBA00023136"/>
    </source>
</evidence>
<dbReference type="Gene3D" id="1.10.287.70">
    <property type="match status" value="2"/>
</dbReference>
<dbReference type="GO" id="GO:0022841">
    <property type="term" value="F:potassium ion leak channel activity"/>
    <property type="evidence" value="ECO:0007669"/>
    <property type="project" value="TreeGrafter"/>
</dbReference>
<comment type="subcellular location">
    <subcellularLocation>
        <location evidence="1">Membrane</location>
        <topology evidence="1">Multi-pass membrane protein</topology>
    </subcellularLocation>
</comment>
<accession>A0A8H7C7J8</accession>
<dbReference type="SUPFAM" id="SSF81324">
    <property type="entry name" value="Voltage-gated potassium channels"/>
    <property type="match status" value="2"/>
</dbReference>
<dbReference type="Proteomes" id="UP000629468">
    <property type="component" value="Unassembled WGS sequence"/>
</dbReference>